<proteinExistence type="predicted"/>
<accession>A0A7C8JHC1</accession>
<reference evidence="1 2" key="1">
    <citation type="submission" date="2019-06" db="EMBL/GenBank/DDBJ databases">
        <authorList>
            <person name="Palmer J.M."/>
        </authorList>
    </citation>
    <scope>NUCLEOTIDE SEQUENCE [LARGE SCALE GENOMIC DNA]</scope>
    <source>
        <strain evidence="1 2">TWF703</strain>
    </source>
</reference>
<gene>
    <name evidence="1" type="ORF">TWF703_005837</name>
</gene>
<organism evidence="1 2">
    <name type="scientific">Orbilia oligospora</name>
    <name type="common">Nematode-trapping fungus</name>
    <name type="synonym">Arthrobotrys oligospora</name>
    <dbReference type="NCBI Taxonomy" id="2813651"/>
    <lineage>
        <taxon>Eukaryota</taxon>
        <taxon>Fungi</taxon>
        <taxon>Dikarya</taxon>
        <taxon>Ascomycota</taxon>
        <taxon>Pezizomycotina</taxon>
        <taxon>Orbiliomycetes</taxon>
        <taxon>Orbiliales</taxon>
        <taxon>Orbiliaceae</taxon>
        <taxon>Orbilia</taxon>
    </lineage>
</organism>
<evidence type="ECO:0000313" key="1">
    <source>
        <dbReference type="EMBL" id="KAF3118447.1"/>
    </source>
</evidence>
<comment type="caution">
    <text evidence="1">The sequence shown here is derived from an EMBL/GenBank/DDBJ whole genome shotgun (WGS) entry which is preliminary data.</text>
</comment>
<sequence>MASFPSLPRELFDSVFSKDNLSFDDIKSFSRCSKACRFQILPLLFRGIRLNPDSARALSNNGSLVIVRRLVRCAKLETSNKRFSSRDKWGFWDLVQECRVYLNRLEEFTNLRTIELKLSLPRFLSLQILCIVFKSMSDRPGCNILRKIIIDSQDYHENNAIVTEYRHYLNTLTDSEKKSLEHGIIVTELPKFVQESFCIEEITYIADNIHFGGSAYARVGSPSFGEILVNASATTLKRLELSLATMTDFDAKKDPDVRRPIFHNVTFLSVNLRKMDDHDIAIIAYRFPNLEELRAWPLFQAEFSVKGDVAYRDIVRMEKLKRVFLLRQSGPGWKTMTRKELQTSVEYWIGLGRDSALPRLSSLGSVEFSVDEPQMSIRCSILREAVPRDASSERYKPITRPLEDDEGFKDLAFDWQTITKPFWERVGDDPELVRPDGVPLLVMERELDKYSGRMDGWPPRITRFILEYLQEA</sequence>
<evidence type="ECO:0000313" key="2">
    <source>
        <dbReference type="Proteomes" id="UP000480548"/>
    </source>
</evidence>
<dbReference type="AlphaFoldDB" id="A0A7C8JHC1"/>
<name>A0A7C8JHC1_ORBOL</name>
<dbReference type="EMBL" id="WIQZ01000304">
    <property type="protein sequence ID" value="KAF3118447.1"/>
    <property type="molecule type" value="Genomic_DNA"/>
</dbReference>
<protein>
    <submittedName>
        <fullName evidence="1">Uncharacterized protein</fullName>
    </submittedName>
</protein>
<dbReference type="Proteomes" id="UP000480548">
    <property type="component" value="Unassembled WGS sequence"/>
</dbReference>